<reference evidence="5 6" key="1">
    <citation type="journal article" date="2023" name="Int. J. Syst. Evol. Microbiol.">
        <title>Methylocystis iwaonis sp. nov., a type II methane-oxidizing bacterium from surface soil of a rice paddy field in Japan, and emended description of the genus Methylocystis (ex Whittenbury et al. 1970) Bowman et al. 1993.</title>
        <authorList>
            <person name="Kaise H."/>
            <person name="Sawadogo J.B."/>
            <person name="Alam M.S."/>
            <person name="Ueno C."/>
            <person name="Dianou D."/>
            <person name="Shinjo R."/>
            <person name="Asakawa S."/>
        </authorList>
    </citation>
    <scope>NUCLEOTIDE SEQUENCE [LARGE SCALE GENOMIC DNA]</scope>
    <source>
        <strain evidence="5 6">SS37A-Re</strain>
    </source>
</reference>
<keyword evidence="2" id="KW-0418">Kinase</keyword>
<dbReference type="Gene3D" id="3.30.565.10">
    <property type="entry name" value="Histidine kinase-like ATPase, C-terminal domain"/>
    <property type="match status" value="1"/>
</dbReference>
<keyword evidence="3" id="KW-0902">Two-component regulatory system</keyword>
<dbReference type="PANTHER" id="PTHR24421">
    <property type="entry name" value="NITRATE/NITRITE SENSOR PROTEIN NARX-RELATED"/>
    <property type="match status" value="1"/>
</dbReference>
<gene>
    <name evidence="5" type="ORF">SS37A_02530</name>
</gene>
<evidence type="ECO:0000256" key="3">
    <source>
        <dbReference type="ARBA" id="ARBA00023012"/>
    </source>
</evidence>
<evidence type="ECO:0000313" key="6">
    <source>
        <dbReference type="Proteomes" id="UP001317629"/>
    </source>
</evidence>
<keyword evidence="1" id="KW-0808">Transferase</keyword>
<proteinExistence type="predicted"/>
<organism evidence="5 6">
    <name type="scientific">Methylocystis iwaonis</name>
    <dbReference type="NCBI Taxonomy" id="2885079"/>
    <lineage>
        <taxon>Bacteria</taxon>
        <taxon>Pseudomonadati</taxon>
        <taxon>Pseudomonadota</taxon>
        <taxon>Alphaproteobacteria</taxon>
        <taxon>Hyphomicrobiales</taxon>
        <taxon>Methylocystaceae</taxon>
        <taxon>Methylocystis</taxon>
    </lineage>
</organism>
<dbReference type="Pfam" id="PF13581">
    <property type="entry name" value="HATPase_c_2"/>
    <property type="match status" value="1"/>
</dbReference>
<feature type="domain" description="Histidine kinase/HSP90-like ATPase" evidence="4">
    <location>
        <begin position="99"/>
        <end position="198"/>
    </location>
</feature>
<evidence type="ECO:0000256" key="1">
    <source>
        <dbReference type="ARBA" id="ARBA00022679"/>
    </source>
</evidence>
<dbReference type="InterPro" id="IPR050482">
    <property type="entry name" value="Sensor_HK_TwoCompSys"/>
</dbReference>
<evidence type="ECO:0000256" key="2">
    <source>
        <dbReference type="ARBA" id="ARBA00022777"/>
    </source>
</evidence>
<evidence type="ECO:0000259" key="4">
    <source>
        <dbReference type="Pfam" id="PF13581"/>
    </source>
</evidence>
<sequence>MAHLHEKDQELQQLKEKYNALCRRFRDNLATISMLFAAQARRTVQPELCRKCVSCLVGVYDLEDIGDERISMAAYLPTLSKVLVTSFDNRIRLATSVDPTITLDFRRAHCIGLIYAEAASNALKHAFPGLSSGAVYATLRVDGAKLALTVVDSGFGFDVEIATRQRSEGLNFMQELARQIDGDLGIRSSQAGTTVSLTCPL</sequence>
<dbReference type="EMBL" id="AP027142">
    <property type="protein sequence ID" value="BDV32724.1"/>
    <property type="molecule type" value="Genomic_DNA"/>
</dbReference>
<keyword evidence="6" id="KW-1185">Reference proteome</keyword>
<dbReference type="InterPro" id="IPR003594">
    <property type="entry name" value="HATPase_dom"/>
</dbReference>
<name>A0ABN6V9Z0_9HYPH</name>
<protein>
    <recommendedName>
        <fullName evidence="4">Histidine kinase/HSP90-like ATPase domain-containing protein</fullName>
    </recommendedName>
</protein>
<dbReference type="CDD" id="cd16917">
    <property type="entry name" value="HATPase_UhpB-NarQ-NarX-like"/>
    <property type="match status" value="1"/>
</dbReference>
<dbReference type="SUPFAM" id="SSF55874">
    <property type="entry name" value="ATPase domain of HSP90 chaperone/DNA topoisomerase II/histidine kinase"/>
    <property type="match status" value="1"/>
</dbReference>
<dbReference type="RefSeq" id="WP_281929897.1">
    <property type="nucleotide sequence ID" value="NZ_AP027142.1"/>
</dbReference>
<accession>A0ABN6V9Z0</accession>
<dbReference type="Proteomes" id="UP001317629">
    <property type="component" value="Chromosome"/>
</dbReference>
<evidence type="ECO:0000313" key="5">
    <source>
        <dbReference type="EMBL" id="BDV32724.1"/>
    </source>
</evidence>
<dbReference type="InterPro" id="IPR036890">
    <property type="entry name" value="HATPase_C_sf"/>
</dbReference>